<name>A0AAF3EIC0_9BILA</name>
<dbReference type="PROSITE" id="PS50041">
    <property type="entry name" value="C_TYPE_LECTIN_2"/>
    <property type="match status" value="1"/>
</dbReference>
<dbReference type="SUPFAM" id="SSF49854">
    <property type="entry name" value="Spermadhesin, CUB domain"/>
    <property type="match status" value="1"/>
</dbReference>
<evidence type="ECO:0000259" key="4">
    <source>
        <dbReference type="PROSITE" id="PS01180"/>
    </source>
</evidence>
<reference evidence="7" key="1">
    <citation type="submission" date="2024-02" db="UniProtKB">
        <authorList>
            <consortium name="WormBaseParasite"/>
        </authorList>
    </citation>
    <scope>IDENTIFICATION</scope>
</reference>
<dbReference type="SMART" id="SM00034">
    <property type="entry name" value="CLECT"/>
    <property type="match status" value="1"/>
</dbReference>
<feature type="signal peptide" evidence="3">
    <location>
        <begin position="1"/>
        <end position="17"/>
    </location>
</feature>
<dbReference type="Pfam" id="PF00059">
    <property type="entry name" value="Lectin_C"/>
    <property type="match status" value="1"/>
</dbReference>
<dbReference type="Proteomes" id="UP000887575">
    <property type="component" value="Unassembled WGS sequence"/>
</dbReference>
<protein>
    <recommendedName>
        <fullName evidence="8">C-type LECtin</fullName>
    </recommendedName>
</protein>
<dbReference type="InterPro" id="IPR050976">
    <property type="entry name" value="Snaclec"/>
</dbReference>
<dbReference type="WBParaSite" id="MBELARI_LOCUS13569">
    <property type="protein sequence ID" value="MBELARI_LOCUS13569"/>
    <property type="gene ID" value="MBELARI_LOCUS13569"/>
</dbReference>
<dbReference type="PROSITE" id="PS01180">
    <property type="entry name" value="CUB"/>
    <property type="match status" value="1"/>
</dbReference>
<dbReference type="Gene3D" id="3.10.100.10">
    <property type="entry name" value="Mannose-Binding Protein A, subunit A"/>
    <property type="match status" value="1"/>
</dbReference>
<evidence type="ECO:0000259" key="5">
    <source>
        <dbReference type="PROSITE" id="PS50041"/>
    </source>
</evidence>
<proteinExistence type="predicted"/>
<comment type="caution">
    <text evidence="2">Lacks conserved residue(s) required for the propagation of feature annotation.</text>
</comment>
<feature type="chain" id="PRO_5042048076" description="C-type LECtin" evidence="3">
    <location>
        <begin position="18"/>
        <end position="295"/>
    </location>
</feature>
<dbReference type="AlphaFoldDB" id="A0AAF3EIC0"/>
<sequence>MLQRLFIPAVLFTIALSQQTTPSSDCPSDFVQFRNKCYKLFQNQGLTWAQSEATCNDLGGNLVSIHDNETDNFILQYTRQQYLRTAAWIGVKNPGTGVYWSDNTAVDFKNFAPAQDNPPICFGFSVVDFYYPGQWIPQSCSAIMSFICEKPLGVPPTTVNPFTCGAPTYFGNNGTIQSPGYPQVFHKVDCSWQINAFNNFVNIEFPPIKASGYWYLDIYTGTTRDYQNSLYSTTNDKPFNETLKISSPTPQMLVRLLTDDPDDINPFEFHYSGTDSPLYVNPTPPSRIMKFQPKK</sequence>
<keyword evidence="3" id="KW-0732">Signal</keyword>
<dbReference type="PANTHER" id="PTHR22991">
    <property type="entry name" value="PROTEIN CBG13490"/>
    <property type="match status" value="1"/>
</dbReference>
<dbReference type="InterPro" id="IPR035914">
    <property type="entry name" value="Sperma_CUB_dom_sf"/>
</dbReference>
<dbReference type="PANTHER" id="PTHR22991:SF40">
    <property type="entry name" value="PROTEIN CBG13490"/>
    <property type="match status" value="1"/>
</dbReference>
<dbReference type="InterPro" id="IPR016187">
    <property type="entry name" value="CTDL_fold"/>
</dbReference>
<dbReference type="Pfam" id="PF00431">
    <property type="entry name" value="CUB"/>
    <property type="match status" value="1"/>
</dbReference>
<evidence type="ECO:0000256" key="3">
    <source>
        <dbReference type="SAM" id="SignalP"/>
    </source>
</evidence>
<dbReference type="InterPro" id="IPR016186">
    <property type="entry name" value="C-type_lectin-like/link_sf"/>
</dbReference>
<evidence type="ECO:0000313" key="6">
    <source>
        <dbReference type="Proteomes" id="UP000887575"/>
    </source>
</evidence>
<accession>A0AAF3EIC0</accession>
<dbReference type="SUPFAM" id="SSF56436">
    <property type="entry name" value="C-type lectin-like"/>
    <property type="match status" value="1"/>
</dbReference>
<dbReference type="Gene3D" id="2.60.120.290">
    <property type="entry name" value="Spermadhesin, CUB domain"/>
    <property type="match status" value="1"/>
</dbReference>
<organism evidence="6 7">
    <name type="scientific">Mesorhabditis belari</name>
    <dbReference type="NCBI Taxonomy" id="2138241"/>
    <lineage>
        <taxon>Eukaryota</taxon>
        <taxon>Metazoa</taxon>
        <taxon>Ecdysozoa</taxon>
        <taxon>Nematoda</taxon>
        <taxon>Chromadorea</taxon>
        <taxon>Rhabditida</taxon>
        <taxon>Rhabditina</taxon>
        <taxon>Rhabditomorpha</taxon>
        <taxon>Rhabditoidea</taxon>
        <taxon>Rhabditidae</taxon>
        <taxon>Mesorhabditinae</taxon>
        <taxon>Mesorhabditis</taxon>
    </lineage>
</organism>
<dbReference type="InterPro" id="IPR000859">
    <property type="entry name" value="CUB_dom"/>
</dbReference>
<dbReference type="CDD" id="cd00037">
    <property type="entry name" value="CLECT"/>
    <property type="match status" value="1"/>
</dbReference>
<evidence type="ECO:0008006" key="8">
    <source>
        <dbReference type="Google" id="ProtNLM"/>
    </source>
</evidence>
<evidence type="ECO:0000256" key="2">
    <source>
        <dbReference type="PROSITE-ProRule" id="PRU00059"/>
    </source>
</evidence>
<feature type="domain" description="CUB" evidence="4">
    <location>
        <begin position="164"/>
        <end position="274"/>
    </location>
</feature>
<feature type="domain" description="C-type lectin" evidence="5">
    <location>
        <begin position="33"/>
        <end position="149"/>
    </location>
</feature>
<dbReference type="InterPro" id="IPR001304">
    <property type="entry name" value="C-type_lectin-like"/>
</dbReference>
<keyword evidence="6" id="KW-1185">Reference proteome</keyword>
<keyword evidence="1" id="KW-1015">Disulfide bond</keyword>
<evidence type="ECO:0000313" key="7">
    <source>
        <dbReference type="WBParaSite" id="MBELARI_LOCUS13569"/>
    </source>
</evidence>
<dbReference type="SMART" id="SM00042">
    <property type="entry name" value="CUB"/>
    <property type="match status" value="1"/>
</dbReference>
<evidence type="ECO:0000256" key="1">
    <source>
        <dbReference type="ARBA" id="ARBA00023157"/>
    </source>
</evidence>